<organism evidence="1 2">
    <name type="scientific">Trifolium medium</name>
    <dbReference type="NCBI Taxonomy" id="97028"/>
    <lineage>
        <taxon>Eukaryota</taxon>
        <taxon>Viridiplantae</taxon>
        <taxon>Streptophyta</taxon>
        <taxon>Embryophyta</taxon>
        <taxon>Tracheophyta</taxon>
        <taxon>Spermatophyta</taxon>
        <taxon>Magnoliopsida</taxon>
        <taxon>eudicotyledons</taxon>
        <taxon>Gunneridae</taxon>
        <taxon>Pentapetalae</taxon>
        <taxon>rosids</taxon>
        <taxon>fabids</taxon>
        <taxon>Fabales</taxon>
        <taxon>Fabaceae</taxon>
        <taxon>Papilionoideae</taxon>
        <taxon>50 kb inversion clade</taxon>
        <taxon>NPAAA clade</taxon>
        <taxon>Hologalegina</taxon>
        <taxon>IRL clade</taxon>
        <taxon>Trifolieae</taxon>
        <taxon>Trifolium</taxon>
    </lineage>
</organism>
<dbReference type="Proteomes" id="UP000265520">
    <property type="component" value="Unassembled WGS sequence"/>
</dbReference>
<dbReference type="AlphaFoldDB" id="A0A392TS35"/>
<proteinExistence type="predicted"/>
<accession>A0A392TS35</accession>
<sequence length="58" mass="6364">VVVGGCVGAALGACAKQEVAKRPKMRKSCTAAEEAILVIFRMERDLERKVVFVKEKKD</sequence>
<dbReference type="EMBL" id="LXQA010628301">
    <property type="protein sequence ID" value="MCI62946.1"/>
    <property type="molecule type" value="Genomic_DNA"/>
</dbReference>
<evidence type="ECO:0000313" key="2">
    <source>
        <dbReference type="Proteomes" id="UP000265520"/>
    </source>
</evidence>
<evidence type="ECO:0000313" key="1">
    <source>
        <dbReference type="EMBL" id="MCI62946.1"/>
    </source>
</evidence>
<keyword evidence="2" id="KW-1185">Reference proteome</keyword>
<name>A0A392TS35_9FABA</name>
<comment type="caution">
    <text evidence="1">The sequence shown here is derived from an EMBL/GenBank/DDBJ whole genome shotgun (WGS) entry which is preliminary data.</text>
</comment>
<reference evidence="1 2" key="1">
    <citation type="journal article" date="2018" name="Front. Plant Sci.">
        <title>Red Clover (Trifolium pratense) and Zigzag Clover (T. medium) - A Picture of Genomic Similarities and Differences.</title>
        <authorList>
            <person name="Dluhosova J."/>
            <person name="Istvanek J."/>
            <person name="Nedelnik J."/>
            <person name="Repkova J."/>
        </authorList>
    </citation>
    <scope>NUCLEOTIDE SEQUENCE [LARGE SCALE GENOMIC DNA]</scope>
    <source>
        <strain evidence="2">cv. 10/8</strain>
        <tissue evidence="1">Leaf</tissue>
    </source>
</reference>
<feature type="non-terminal residue" evidence="1">
    <location>
        <position position="1"/>
    </location>
</feature>
<protein>
    <submittedName>
        <fullName evidence="1">Uncharacterized protein</fullName>
    </submittedName>
</protein>